<accession>A0ACB0L9N5</accession>
<comment type="caution">
    <text evidence="1">The sequence shown here is derived from an EMBL/GenBank/DDBJ whole genome shotgun (WGS) entry which is preliminary data.</text>
</comment>
<name>A0ACB0L9N5_TRIPR</name>
<protein>
    <submittedName>
        <fullName evidence="1">Uncharacterized protein</fullName>
    </submittedName>
</protein>
<proteinExistence type="predicted"/>
<dbReference type="EMBL" id="CASHSV030000409">
    <property type="protein sequence ID" value="CAJ2665131.1"/>
    <property type="molecule type" value="Genomic_DNA"/>
</dbReference>
<organism evidence="1 2">
    <name type="scientific">Trifolium pratense</name>
    <name type="common">Red clover</name>
    <dbReference type="NCBI Taxonomy" id="57577"/>
    <lineage>
        <taxon>Eukaryota</taxon>
        <taxon>Viridiplantae</taxon>
        <taxon>Streptophyta</taxon>
        <taxon>Embryophyta</taxon>
        <taxon>Tracheophyta</taxon>
        <taxon>Spermatophyta</taxon>
        <taxon>Magnoliopsida</taxon>
        <taxon>eudicotyledons</taxon>
        <taxon>Gunneridae</taxon>
        <taxon>Pentapetalae</taxon>
        <taxon>rosids</taxon>
        <taxon>fabids</taxon>
        <taxon>Fabales</taxon>
        <taxon>Fabaceae</taxon>
        <taxon>Papilionoideae</taxon>
        <taxon>50 kb inversion clade</taxon>
        <taxon>NPAAA clade</taxon>
        <taxon>Hologalegina</taxon>
        <taxon>IRL clade</taxon>
        <taxon>Trifolieae</taxon>
        <taxon>Trifolium</taxon>
    </lineage>
</organism>
<evidence type="ECO:0000313" key="1">
    <source>
        <dbReference type="EMBL" id="CAJ2665131.1"/>
    </source>
</evidence>
<reference evidence="1" key="1">
    <citation type="submission" date="2023-10" db="EMBL/GenBank/DDBJ databases">
        <authorList>
            <person name="Rodriguez Cubillos JULIANA M."/>
            <person name="De Vega J."/>
        </authorList>
    </citation>
    <scope>NUCLEOTIDE SEQUENCE</scope>
</reference>
<gene>
    <name evidence="1" type="ORF">MILVUS5_LOCUS30178</name>
</gene>
<dbReference type="Proteomes" id="UP001177021">
    <property type="component" value="Unassembled WGS sequence"/>
</dbReference>
<evidence type="ECO:0000313" key="2">
    <source>
        <dbReference type="Proteomes" id="UP001177021"/>
    </source>
</evidence>
<keyword evidence="2" id="KW-1185">Reference proteome</keyword>
<sequence length="284" mass="32260">MFNIRSSKKSDSSSSSSSLSPSPSSSFSSCYLARTLNTKRGKNLHPATWSMSSVLTTLPESPLPPPPSHATAYIVDNATDFSTPRNQRLSIAYNENNNCSNCFSEIDEWLEHANKFCKSFNHHTDDRFTETRGNGSPDHEQDTRMSAVSKNYLAAQEHQLYNIILPSVREQSPVPQNITSCINRYGGGEGSGYQQTKLIGRPKPYDEFLNETRKKKLEADKDARNKAKHLQLTQRLRKKEEAINDWELQQTMKAMDHMDKIQACNFIIYMHASQRSFPKIGLFM</sequence>